<dbReference type="InterPro" id="IPR002048">
    <property type="entry name" value="EF_hand_dom"/>
</dbReference>
<dbReference type="GO" id="GO:0015369">
    <property type="term" value="F:calcium:proton antiporter activity"/>
    <property type="evidence" value="ECO:0007669"/>
    <property type="project" value="UniProtKB-ARBA"/>
</dbReference>
<comment type="caution">
    <text evidence="11">The sequence shown here is derived from an EMBL/GenBank/DDBJ whole genome shotgun (WGS) entry which is preliminary data.</text>
</comment>
<gene>
    <name evidence="11" type="ORF">CYMTET_56709</name>
</gene>
<keyword evidence="8 9" id="KW-0472">Membrane</keyword>
<evidence type="ECO:0000256" key="1">
    <source>
        <dbReference type="ARBA" id="ARBA00004127"/>
    </source>
</evidence>
<name>A0AAE0BAS6_9CHLO</name>
<dbReference type="InterPro" id="IPR004713">
    <property type="entry name" value="CaH_exchang"/>
</dbReference>
<dbReference type="SMART" id="SM00054">
    <property type="entry name" value="EFh"/>
    <property type="match status" value="2"/>
</dbReference>
<dbReference type="PROSITE" id="PS00018">
    <property type="entry name" value="EF_HAND_1"/>
    <property type="match status" value="2"/>
</dbReference>
<evidence type="ECO:0000256" key="8">
    <source>
        <dbReference type="ARBA" id="ARBA00023136"/>
    </source>
</evidence>
<dbReference type="GO" id="GO:0005509">
    <property type="term" value="F:calcium ion binding"/>
    <property type="evidence" value="ECO:0007669"/>
    <property type="project" value="InterPro"/>
</dbReference>
<dbReference type="GO" id="GO:0005774">
    <property type="term" value="C:vacuolar membrane"/>
    <property type="evidence" value="ECO:0007669"/>
    <property type="project" value="UniProtKB-ARBA"/>
</dbReference>
<sequence length="544" mass="59153">MGIIPGLPDSDTVIGNIFLMGAYGYTLLQGANQISDGSELLLEVLDPGLIGGLVLPVLGALPDSFIILMSGLGGSVEEAQSQVAIGMGTLAGSTIMLLTIAWGGSLIVGRCDLEESGGVLVAKDKTLGVSRNKWDMFKTGITTDPETRLGSYAMLLTSLSFLVIQIPAFAGQQHNKTVALVTLVCCVVSLVAYCVYQVVSPKLQSRKIKEARRRKRIFQTVTVVSQMARTNGLALLNASKQVCPKAAEALFRKFDLDGNNELDASELKGLFLALALGSGRLDDEGESEAKSWIAQMDLNKDNVVDLAEFQEVLSRWVKLKTGELAVEKSRSASEYMRRHSINTLNNNLETSISVPLIDELEGECNEEGEDEDEDEEEHSEPLTPIQIYQKSLFKLFLGTLIVALFSDPMVDAVDGFAKATSLPVFFVAFIITPFASNASELVSSLQFAAKKRKKQISLTFSQVYGAVAMNNTLCLAIFMALVAMRGLEWEFSSEVMVTMIAIWAIGLVASRSETFPLFNGWLVLAFYPVSLGIVCFLDYVVGWK</sequence>
<evidence type="ECO:0000256" key="6">
    <source>
        <dbReference type="ARBA" id="ARBA00022989"/>
    </source>
</evidence>
<accession>A0AAE0BAS6</accession>
<protein>
    <recommendedName>
        <fullName evidence="10">EF-hand domain-containing protein</fullName>
    </recommendedName>
</protein>
<evidence type="ECO:0000313" key="12">
    <source>
        <dbReference type="Proteomes" id="UP001190700"/>
    </source>
</evidence>
<dbReference type="Gene3D" id="1.20.1420.30">
    <property type="entry name" value="NCX, central ion-binding region"/>
    <property type="match status" value="2"/>
</dbReference>
<evidence type="ECO:0000256" key="9">
    <source>
        <dbReference type="SAM" id="Phobius"/>
    </source>
</evidence>
<keyword evidence="6 9" id="KW-1133">Transmembrane helix</keyword>
<comment type="subcellular location">
    <subcellularLocation>
        <location evidence="1">Endomembrane system</location>
        <topology evidence="1">Multi-pass membrane protein</topology>
    </subcellularLocation>
</comment>
<feature type="transmembrane region" description="Helical" evidence="9">
    <location>
        <begin position="12"/>
        <end position="28"/>
    </location>
</feature>
<evidence type="ECO:0000259" key="10">
    <source>
        <dbReference type="PROSITE" id="PS50222"/>
    </source>
</evidence>
<feature type="transmembrane region" description="Helical" evidence="9">
    <location>
        <begin position="491"/>
        <end position="509"/>
    </location>
</feature>
<feature type="domain" description="EF-hand" evidence="10">
    <location>
        <begin position="284"/>
        <end position="319"/>
    </location>
</feature>
<evidence type="ECO:0000256" key="4">
    <source>
        <dbReference type="ARBA" id="ARBA00022692"/>
    </source>
</evidence>
<dbReference type="SUPFAM" id="SSF47473">
    <property type="entry name" value="EF-hand"/>
    <property type="match status" value="1"/>
</dbReference>
<keyword evidence="4 9" id="KW-0812">Transmembrane</keyword>
<feature type="transmembrane region" description="Helical" evidence="9">
    <location>
        <begin position="392"/>
        <end position="410"/>
    </location>
</feature>
<dbReference type="GO" id="GO:0012505">
    <property type="term" value="C:endomembrane system"/>
    <property type="evidence" value="ECO:0007669"/>
    <property type="project" value="UniProtKB-SubCell"/>
</dbReference>
<feature type="transmembrane region" description="Helical" evidence="9">
    <location>
        <begin position="463"/>
        <end position="485"/>
    </location>
</feature>
<feature type="transmembrane region" description="Helical" evidence="9">
    <location>
        <begin position="40"/>
        <end position="61"/>
    </location>
</feature>
<dbReference type="InterPro" id="IPR018247">
    <property type="entry name" value="EF_Hand_1_Ca_BS"/>
</dbReference>
<keyword evidence="2" id="KW-0813">Transport</keyword>
<dbReference type="Pfam" id="PF13499">
    <property type="entry name" value="EF-hand_7"/>
    <property type="match status" value="1"/>
</dbReference>
<dbReference type="EMBL" id="LGRX02035834">
    <property type="protein sequence ID" value="KAK3232967.1"/>
    <property type="molecule type" value="Genomic_DNA"/>
</dbReference>
<dbReference type="Gene3D" id="1.10.238.10">
    <property type="entry name" value="EF-hand"/>
    <property type="match status" value="1"/>
</dbReference>
<keyword evidence="7" id="KW-0406">Ion transport</keyword>
<dbReference type="CDD" id="cd00051">
    <property type="entry name" value="EFh"/>
    <property type="match status" value="1"/>
</dbReference>
<evidence type="ECO:0000256" key="7">
    <source>
        <dbReference type="ARBA" id="ARBA00023065"/>
    </source>
</evidence>
<reference evidence="11 12" key="1">
    <citation type="journal article" date="2015" name="Genome Biol. Evol.">
        <title>Comparative Genomics of a Bacterivorous Green Alga Reveals Evolutionary Causalities and Consequences of Phago-Mixotrophic Mode of Nutrition.</title>
        <authorList>
            <person name="Burns J.A."/>
            <person name="Paasch A."/>
            <person name="Narechania A."/>
            <person name="Kim E."/>
        </authorList>
    </citation>
    <scope>NUCLEOTIDE SEQUENCE [LARGE SCALE GENOMIC DNA]</scope>
    <source>
        <strain evidence="11 12">PLY_AMNH</strain>
    </source>
</reference>
<evidence type="ECO:0000256" key="3">
    <source>
        <dbReference type="ARBA" id="ARBA00022449"/>
    </source>
</evidence>
<dbReference type="PANTHER" id="PTHR31503">
    <property type="entry name" value="VACUOLAR CALCIUM ION TRANSPORTER"/>
    <property type="match status" value="1"/>
</dbReference>
<dbReference type="GO" id="GO:0006874">
    <property type="term" value="P:intracellular calcium ion homeostasis"/>
    <property type="evidence" value="ECO:0007669"/>
    <property type="project" value="TreeGrafter"/>
</dbReference>
<feature type="transmembrane region" description="Helical" evidence="9">
    <location>
        <begin position="81"/>
        <end position="102"/>
    </location>
</feature>
<dbReference type="InterPro" id="IPR004837">
    <property type="entry name" value="NaCa_Exmemb"/>
</dbReference>
<dbReference type="PANTHER" id="PTHR31503:SF36">
    <property type="entry name" value="SODIUM_CALCIUM EXCHANGER MEMBRANE REGION DOMAIN-CONTAINING PROTEIN"/>
    <property type="match status" value="1"/>
</dbReference>
<proteinExistence type="predicted"/>
<dbReference type="InterPro" id="IPR011992">
    <property type="entry name" value="EF-hand-dom_pair"/>
</dbReference>
<evidence type="ECO:0000256" key="2">
    <source>
        <dbReference type="ARBA" id="ARBA00022448"/>
    </source>
</evidence>
<feature type="transmembrane region" description="Helical" evidence="9">
    <location>
        <begin position="521"/>
        <end position="541"/>
    </location>
</feature>
<dbReference type="InterPro" id="IPR044880">
    <property type="entry name" value="NCX_ion-bd_dom_sf"/>
</dbReference>
<dbReference type="Pfam" id="PF01699">
    <property type="entry name" value="Na_Ca_ex"/>
    <property type="match status" value="2"/>
</dbReference>
<feature type="transmembrane region" description="Helical" evidence="9">
    <location>
        <begin position="177"/>
        <end position="199"/>
    </location>
</feature>
<dbReference type="PROSITE" id="PS50222">
    <property type="entry name" value="EF_HAND_2"/>
    <property type="match status" value="2"/>
</dbReference>
<dbReference type="AlphaFoldDB" id="A0AAE0BAS6"/>
<keyword evidence="12" id="KW-1185">Reference proteome</keyword>
<keyword evidence="3" id="KW-0050">Antiport</keyword>
<organism evidence="11 12">
    <name type="scientific">Cymbomonas tetramitiformis</name>
    <dbReference type="NCBI Taxonomy" id="36881"/>
    <lineage>
        <taxon>Eukaryota</taxon>
        <taxon>Viridiplantae</taxon>
        <taxon>Chlorophyta</taxon>
        <taxon>Pyramimonadophyceae</taxon>
        <taxon>Pyramimonadales</taxon>
        <taxon>Pyramimonadaceae</taxon>
        <taxon>Cymbomonas</taxon>
    </lineage>
</organism>
<feature type="domain" description="EF-hand" evidence="10">
    <location>
        <begin position="242"/>
        <end position="277"/>
    </location>
</feature>
<evidence type="ECO:0000256" key="5">
    <source>
        <dbReference type="ARBA" id="ARBA00022837"/>
    </source>
</evidence>
<dbReference type="Proteomes" id="UP001190700">
    <property type="component" value="Unassembled WGS sequence"/>
</dbReference>
<feature type="transmembrane region" description="Helical" evidence="9">
    <location>
        <begin position="422"/>
        <end position="442"/>
    </location>
</feature>
<evidence type="ECO:0000313" key="11">
    <source>
        <dbReference type="EMBL" id="KAK3232967.1"/>
    </source>
</evidence>
<keyword evidence="5" id="KW-0106">Calcium</keyword>